<organism evidence="1 2">
    <name type="scientific">Pseudomonas lutea</name>
    <dbReference type="NCBI Taxonomy" id="243924"/>
    <lineage>
        <taxon>Bacteria</taxon>
        <taxon>Pseudomonadati</taxon>
        <taxon>Pseudomonadota</taxon>
        <taxon>Gammaproteobacteria</taxon>
        <taxon>Pseudomonadales</taxon>
        <taxon>Pseudomonadaceae</taxon>
        <taxon>Pseudomonas</taxon>
    </lineage>
</organism>
<comment type="caution">
    <text evidence="1">The sequence shown here is derived from an EMBL/GenBank/DDBJ whole genome shotgun (WGS) entry which is preliminary data.</text>
</comment>
<evidence type="ECO:0000313" key="1">
    <source>
        <dbReference type="EMBL" id="MBD8120576.1"/>
    </source>
</evidence>
<protein>
    <submittedName>
        <fullName evidence="1">DUF3313 domain-containing protein</fullName>
    </submittedName>
</protein>
<accession>A0ABR9A430</accession>
<evidence type="ECO:0000313" key="2">
    <source>
        <dbReference type="Proteomes" id="UP000625247"/>
    </source>
</evidence>
<dbReference type="InterPro" id="IPR021747">
    <property type="entry name" value="DUF3313"/>
</dbReference>
<name>A0ABR9A430_9PSED</name>
<keyword evidence="2" id="KW-1185">Reference proteome</keyword>
<dbReference type="PROSITE" id="PS51257">
    <property type="entry name" value="PROKAR_LIPOPROTEIN"/>
    <property type="match status" value="1"/>
</dbReference>
<gene>
    <name evidence="1" type="ORF">IFT62_05075</name>
</gene>
<dbReference type="EMBL" id="JACYNP010000002">
    <property type="protein sequence ID" value="MBD8120576.1"/>
    <property type="molecule type" value="Genomic_DNA"/>
</dbReference>
<proteinExistence type="predicted"/>
<dbReference type="Pfam" id="PF11769">
    <property type="entry name" value="DUF3313"/>
    <property type="match status" value="1"/>
</dbReference>
<sequence length="232" mass="24839">MHTAKGVTPEHADTLGNYCCAMLGFGGCASSRVDPAQYSGFLTDYSLLKPAESATGAPVMRWIDPEVKLGKYTQVYIEPSQFFPPPQPTAVIPAQTLQAITRYFDTALRRELGENLPLASGPGPDTLIVRPAITAVSTSTEGLKPYEVIPLALVAAAVNTATGGRDQNVEIATEAAFLDADSHKVLAQVVRKGSGTPLENDKTQLTLDSVKPVLDGWAKDLRLSYETLKAKH</sequence>
<reference evidence="1 2" key="1">
    <citation type="journal article" date="2020" name="FEMS Microbiol. Ecol.">
        <title>Temporal dynamics of bacterial communities during seed development and maturation.</title>
        <authorList>
            <person name="Chesneau G."/>
            <person name="Torres-Cortes G."/>
            <person name="Briand M."/>
            <person name="Darrasse A."/>
            <person name="Preveaux A."/>
            <person name="Marais C."/>
            <person name="Jacques M.A."/>
            <person name="Shade A."/>
            <person name="Barret M."/>
        </authorList>
    </citation>
    <scope>NUCLEOTIDE SEQUENCE [LARGE SCALE GENOMIC DNA]</scope>
    <source>
        <strain evidence="1 2">CFBP13723</strain>
    </source>
</reference>
<dbReference type="RefSeq" id="WP_191943291.1">
    <property type="nucleotide sequence ID" value="NZ_JACYNP010000002.1"/>
</dbReference>
<dbReference type="Proteomes" id="UP000625247">
    <property type="component" value="Unassembled WGS sequence"/>
</dbReference>